<comment type="caution">
    <text evidence="14">The sequence shown here is derived from an EMBL/GenBank/DDBJ whole genome shotgun (WGS) entry which is preliminary data.</text>
</comment>
<dbReference type="SUPFAM" id="SSF48150">
    <property type="entry name" value="DNA-glycosylase"/>
    <property type="match status" value="1"/>
</dbReference>
<dbReference type="Gene3D" id="1.10.1670.10">
    <property type="entry name" value="Helix-hairpin-Helix base-excision DNA repair enzymes (C-terminal)"/>
    <property type="match status" value="1"/>
</dbReference>
<evidence type="ECO:0000256" key="2">
    <source>
        <dbReference type="ARBA" id="ARBA00010679"/>
    </source>
</evidence>
<keyword evidence="6" id="KW-0234">DNA repair</keyword>
<proteinExistence type="inferred from homology"/>
<sequence>MNVIARTLPGMRVLRQDPEECLFSFICSSNNNIKRIGGMLQSIRQQYGTKIPLATLGAEAASEQAAATELSAPVGHGGAADFYTFPSAAAMAAASEEELRKLGLGYRAPYLRQTAQRLTREGASWLKSLRMERDPNVVRATLTELPGVGPKVADCVALFSLDQHSCVPVDVHVWEIACREFDPTLAQEKSLTPKVYARVGEQFRRAYGSHAGWAHSYLFAAELPTFRDQLPEAMRQKMALFAEHEREKKAVARAEKKARAEAKAEIKDEDENKTLPPDDAPATAPLPASTATKPPRKRSSLAAAAAAASAALREASSPAGTTMAGRKRPVAEAVD</sequence>
<dbReference type="GO" id="GO:0005634">
    <property type="term" value="C:nucleus"/>
    <property type="evidence" value="ECO:0007669"/>
    <property type="project" value="UniProtKB-SubCell"/>
</dbReference>
<keyword evidence="15" id="KW-1185">Reference proteome</keyword>
<dbReference type="GO" id="GO:0006285">
    <property type="term" value="P:base-excision repair, AP site formation"/>
    <property type="evidence" value="ECO:0007669"/>
    <property type="project" value="TreeGrafter"/>
</dbReference>
<gene>
    <name evidence="14" type="ORF">Ctob_008212</name>
</gene>
<keyword evidence="5" id="KW-0378">Hydrolase</keyword>
<keyword evidence="9" id="KW-0511">Multifunctional enzyme</keyword>
<evidence type="ECO:0000256" key="6">
    <source>
        <dbReference type="ARBA" id="ARBA00023204"/>
    </source>
</evidence>
<organism evidence="14 15">
    <name type="scientific">Chrysochromulina tobinii</name>
    <dbReference type="NCBI Taxonomy" id="1460289"/>
    <lineage>
        <taxon>Eukaryota</taxon>
        <taxon>Haptista</taxon>
        <taxon>Haptophyta</taxon>
        <taxon>Prymnesiophyceae</taxon>
        <taxon>Prymnesiales</taxon>
        <taxon>Chrysochromulinaceae</taxon>
        <taxon>Chrysochromulina</taxon>
    </lineage>
</organism>
<dbReference type="SMART" id="SM00478">
    <property type="entry name" value="ENDO3c"/>
    <property type="match status" value="1"/>
</dbReference>
<comment type="catalytic activity">
    <reaction evidence="11">
        <text>2'-deoxyribonucleotide-(2'-deoxyribose 5'-phosphate)-2'-deoxyribonucleotide-DNA = a 3'-end 2'-deoxyribonucleotide-(2,3-dehydro-2,3-deoxyribose 5'-phosphate)-DNA + a 5'-end 5'-phospho-2'-deoxyribonucleoside-DNA + H(+)</text>
        <dbReference type="Rhea" id="RHEA:66592"/>
        <dbReference type="Rhea" id="RHEA-COMP:13180"/>
        <dbReference type="Rhea" id="RHEA-COMP:16897"/>
        <dbReference type="Rhea" id="RHEA-COMP:17067"/>
        <dbReference type="ChEBI" id="CHEBI:15378"/>
        <dbReference type="ChEBI" id="CHEBI:136412"/>
        <dbReference type="ChEBI" id="CHEBI:157695"/>
        <dbReference type="ChEBI" id="CHEBI:167181"/>
        <dbReference type="EC" id="4.2.99.18"/>
    </reaction>
</comment>
<dbReference type="FunFam" id="1.10.1670.10:FF:000005">
    <property type="entry name" value="N-glycosylase/DNA lyase OGG1"/>
    <property type="match status" value="1"/>
</dbReference>
<accession>A0A0M0J9P5</accession>
<evidence type="ECO:0000256" key="12">
    <source>
        <dbReference type="SAM" id="MobiDB-lite"/>
    </source>
</evidence>
<keyword evidence="14" id="KW-0255">Endonuclease</keyword>
<keyword evidence="4" id="KW-0227">DNA damage</keyword>
<dbReference type="Gene3D" id="1.10.340.30">
    <property type="entry name" value="Hypothetical protein, domain 2"/>
    <property type="match status" value="1"/>
</dbReference>
<dbReference type="GO" id="GO:0140078">
    <property type="term" value="F:class I DNA-(apurinic or apyrimidinic site) endonuclease activity"/>
    <property type="evidence" value="ECO:0007669"/>
    <property type="project" value="UniProtKB-EC"/>
</dbReference>
<dbReference type="InterPro" id="IPR003265">
    <property type="entry name" value="HhH-GPD_domain"/>
</dbReference>
<feature type="region of interest" description="Disordered" evidence="12">
    <location>
        <begin position="255"/>
        <end position="335"/>
    </location>
</feature>
<keyword evidence="14" id="KW-0540">Nuclease</keyword>
<reference evidence="15" key="1">
    <citation type="journal article" date="2015" name="PLoS Genet.">
        <title>Genome Sequence and Transcriptome Analyses of Chrysochromulina tobin: Metabolic Tools for Enhanced Algal Fitness in the Prominent Order Prymnesiales (Haptophyceae).</title>
        <authorList>
            <person name="Hovde B.T."/>
            <person name="Deodato C.R."/>
            <person name="Hunsperger H.M."/>
            <person name="Ryken S.A."/>
            <person name="Yost W."/>
            <person name="Jha R.K."/>
            <person name="Patterson J."/>
            <person name="Monnat R.J. Jr."/>
            <person name="Barlow S.B."/>
            <person name="Starkenburg S.R."/>
            <person name="Cattolico R.A."/>
        </authorList>
    </citation>
    <scope>NUCLEOTIDE SEQUENCE</scope>
    <source>
        <strain evidence="15">CCMP291</strain>
    </source>
</reference>
<dbReference type="EC" id="4.2.99.18" evidence="3"/>
<dbReference type="Pfam" id="PF00730">
    <property type="entry name" value="HhH-GPD"/>
    <property type="match status" value="1"/>
</dbReference>
<feature type="compositionally biased region" description="Low complexity" evidence="12">
    <location>
        <begin position="274"/>
        <end position="293"/>
    </location>
</feature>
<keyword evidence="8" id="KW-0539">Nucleus</keyword>
<dbReference type="CDD" id="cd00056">
    <property type="entry name" value="ENDO3c"/>
    <property type="match status" value="1"/>
</dbReference>
<dbReference type="GO" id="GO:0034039">
    <property type="term" value="F:8-oxo-7,8-dihydroguanine DNA N-glycosylase activity"/>
    <property type="evidence" value="ECO:0007669"/>
    <property type="project" value="TreeGrafter"/>
</dbReference>
<feature type="compositionally biased region" description="Basic and acidic residues" evidence="12">
    <location>
        <begin position="255"/>
        <end position="273"/>
    </location>
</feature>
<evidence type="ECO:0000256" key="9">
    <source>
        <dbReference type="ARBA" id="ARBA00023268"/>
    </source>
</evidence>
<dbReference type="AlphaFoldDB" id="A0A0M0J9P5"/>
<evidence type="ECO:0000256" key="1">
    <source>
        <dbReference type="ARBA" id="ARBA00004123"/>
    </source>
</evidence>
<evidence type="ECO:0000256" key="11">
    <source>
        <dbReference type="ARBA" id="ARBA00044632"/>
    </source>
</evidence>
<dbReference type="InterPro" id="IPR023170">
    <property type="entry name" value="HhH_base_excis_C"/>
</dbReference>
<evidence type="ECO:0000313" key="14">
    <source>
        <dbReference type="EMBL" id="KOO23215.1"/>
    </source>
</evidence>
<evidence type="ECO:0000313" key="15">
    <source>
        <dbReference type="Proteomes" id="UP000037460"/>
    </source>
</evidence>
<feature type="domain" description="HhH-GPD" evidence="13">
    <location>
        <begin position="58"/>
        <end position="223"/>
    </location>
</feature>
<keyword evidence="7" id="KW-0456">Lyase</keyword>
<evidence type="ECO:0000256" key="4">
    <source>
        <dbReference type="ARBA" id="ARBA00022763"/>
    </source>
</evidence>
<dbReference type="InterPro" id="IPR011257">
    <property type="entry name" value="DNA_glycosylase"/>
</dbReference>
<name>A0A0M0J9P5_9EUKA</name>
<evidence type="ECO:0000256" key="8">
    <source>
        <dbReference type="ARBA" id="ARBA00023242"/>
    </source>
</evidence>
<protein>
    <recommendedName>
        <fullName evidence="3">DNA-(apurinic or apyrimidinic site) lyase</fullName>
        <ecNumber evidence="3">4.2.99.18</ecNumber>
    </recommendedName>
</protein>
<dbReference type="Proteomes" id="UP000037460">
    <property type="component" value="Unassembled WGS sequence"/>
</dbReference>
<comment type="subcellular location">
    <subcellularLocation>
        <location evidence="1">Nucleus</location>
    </subcellularLocation>
</comment>
<dbReference type="PANTHER" id="PTHR10242">
    <property type="entry name" value="8-OXOGUANINE DNA GLYCOSYLASE"/>
    <property type="match status" value="1"/>
</dbReference>
<evidence type="ECO:0000256" key="3">
    <source>
        <dbReference type="ARBA" id="ARBA00012720"/>
    </source>
</evidence>
<dbReference type="OrthoDB" id="238681at2759"/>
<feature type="compositionally biased region" description="Low complexity" evidence="12">
    <location>
        <begin position="300"/>
        <end position="319"/>
    </location>
</feature>
<dbReference type="InterPro" id="IPR052054">
    <property type="entry name" value="Oxidative_DNA_repair_enzyme"/>
</dbReference>
<dbReference type="EMBL" id="JWZX01003211">
    <property type="protein sequence ID" value="KOO23215.1"/>
    <property type="molecule type" value="Genomic_DNA"/>
</dbReference>
<evidence type="ECO:0000256" key="5">
    <source>
        <dbReference type="ARBA" id="ARBA00022801"/>
    </source>
</evidence>
<evidence type="ECO:0000259" key="13">
    <source>
        <dbReference type="SMART" id="SM00478"/>
    </source>
</evidence>
<dbReference type="PANTHER" id="PTHR10242:SF2">
    <property type="entry name" value="N-GLYCOSYLASE_DNA LYASE"/>
    <property type="match status" value="1"/>
</dbReference>
<keyword evidence="10" id="KW-0326">Glycosidase</keyword>
<evidence type="ECO:0000256" key="7">
    <source>
        <dbReference type="ARBA" id="ARBA00023239"/>
    </source>
</evidence>
<evidence type="ECO:0000256" key="10">
    <source>
        <dbReference type="ARBA" id="ARBA00023295"/>
    </source>
</evidence>
<comment type="similarity">
    <text evidence="2">Belongs to the type-1 OGG1 family.</text>
</comment>